<keyword evidence="2" id="KW-1133">Transmembrane helix</keyword>
<feature type="compositionally biased region" description="Basic and acidic residues" evidence="1">
    <location>
        <begin position="1"/>
        <end position="13"/>
    </location>
</feature>
<protein>
    <recommendedName>
        <fullName evidence="3">DUF7982 domain-containing protein</fullName>
    </recommendedName>
</protein>
<dbReference type="EMBL" id="CP100355">
    <property type="protein sequence ID" value="UTF52077.1"/>
    <property type="molecule type" value="Genomic_DNA"/>
</dbReference>
<feature type="domain" description="DUF7982" evidence="3">
    <location>
        <begin position="70"/>
        <end position="307"/>
    </location>
</feature>
<keyword evidence="2" id="KW-0812">Transmembrane</keyword>
<gene>
    <name evidence="4" type="ORF">NGM29_09675</name>
</gene>
<organism evidence="4 5">
    <name type="scientific">Natronosalvus rutilus</name>
    <dbReference type="NCBI Taxonomy" id="2953753"/>
    <lineage>
        <taxon>Archaea</taxon>
        <taxon>Methanobacteriati</taxon>
        <taxon>Methanobacteriota</taxon>
        <taxon>Stenosarchaea group</taxon>
        <taxon>Halobacteria</taxon>
        <taxon>Halobacteriales</taxon>
        <taxon>Natrialbaceae</taxon>
        <taxon>Natronosalvus</taxon>
    </lineage>
</organism>
<evidence type="ECO:0000313" key="4">
    <source>
        <dbReference type="EMBL" id="UTF52077.1"/>
    </source>
</evidence>
<feature type="region of interest" description="Disordered" evidence="1">
    <location>
        <begin position="1"/>
        <end position="37"/>
    </location>
</feature>
<keyword evidence="5" id="KW-1185">Reference proteome</keyword>
<accession>A0A9E7STS8</accession>
<proteinExistence type="predicted"/>
<dbReference type="Proteomes" id="UP001056855">
    <property type="component" value="Chromosome"/>
</dbReference>
<dbReference type="RefSeq" id="WP_254155835.1">
    <property type="nucleotide sequence ID" value="NZ_CP100355.1"/>
</dbReference>
<evidence type="ECO:0000259" key="3">
    <source>
        <dbReference type="Pfam" id="PF25939"/>
    </source>
</evidence>
<reference evidence="4" key="1">
    <citation type="submission" date="2022-06" db="EMBL/GenBank/DDBJ databases">
        <title>Diverse halophilic archaea isolated from saline environments.</title>
        <authorList>
            <person name="Cui H.-L."/>
        </authorList>
    </citation>
    <scope>NUCLEOTIDE SEQUENCE</scope>
    <source>
        <strain evidence="4">WLHS1</strain>
    </source>
</reference>
<dbReference type="KEGG" id="sawl:NGM29_09675"/>
<feature type="transmembrane region" description="Helical" evidence="2">
    <location>
        <begin position="103"/>
        <end position="121"/>
    </location>
</feature>
<evidence type="ECO:0000256" key="2">
    <source>
        <dbReference type="SAM" id="Phobius"/>
    </source>
</evidence>
<dbReference type="Pfam" id="PF25939">
    <property type="entry name" value="DUF7982"/>
    <property type="match status" value="1"/>
</dbReference>
<dbReference type="GeneID" id="73290315"/>
<keyword evidence="2" id="KW-0472">Membrane</keyword>
<evidence type="ECO:0000256" key="1">
    <source>
        <dbReference type="SAM" id="MobiDB-lite"/>
    </source>
</evidence>
<dbReference type="InterPro" id="IPR058288">
    <property type="entry name" value="DUF7982"/>
</dbReference>
<evidence type="ECO:0000313" key="5">
    <source>
        <dbReference type="Proteomes" id="UP001056855"/>
    </source>
</evidence>
<feature type="transmembrane region" description="Helical" evidence="2">
    <location>
        <begin position="78"/>
        <end position="97"/>
    </location>
</feature>
<name>A0A9E7STS8_9EURY</name>
<sequence>MRRRNLPSERTDVSLEYPHMSPEEYDSTPDASSAAFDQGGEKRAFEGGTAPANGAGTSVVRDRTVQFPVATRTTRERLTIAGFVAIGVFCFAAGFVVSAGREVLFSLGGIGLFASVLTYGVTGTRSIEARDGAEVYKTCATNLEAITATFGSNTERIYVPNPDGVESEARLFVPAAVDGGVQDAAGFSIVDSGERGLVLEPTGATLFREFERALDEPVATSPELLVEQLTDSLKRRFEFVTDADATVRPDERVVTITISGSVFGPLDQFDHPVASFLAVGLAVGLDRRISFEATALSNDGTWVLEYR</sequence>
<dbReference type="AlphaFoldDB" id="A0A9E7STS8"/>